<evidence type="ECO:0000256" key="1">
    <source>
        <dbReference type="SAM" id="MobiDB-lite"/>
    </source>
</evidence>
<dbReference type="AlphaFoldDB" id="A0A250XS64"/>
<reference evidence="2 3" key="1">
    <citation type="submission" date="2017-08" db="EMBL/GenBank/DDBJ databases">
        <title>Acidophilic green algal genome provides insights into adaptation to an acidic environment.</title>
        <authorList>
            <person name="Hirooka S."/>
            <person name="Hirose Y."/>
            <person name="Kanesaki Y."/>
            <person name="Higuchi S."/>
            <person name="Fujiwara T."/>
            <person name="Onuma R."/>
            <person name="Era A."/>
            <person name="Ohbayashi R."/>
            <person name="Uzuka A."/>
            <person name="Nozaki H."/>
            <person name="Yoshikawa H."/>
            <person name="Miyagishima S.Y."/>
        </authorList>
    </citation>
    <scope>NUCLEOTIDE SEQUENCE [LARGE SCALE GENOMIC DNA]</scope>
    <source>
        <strain evidence="2 3">NIES-2499</strain>
    </source>
</reference>
<name>A0A250XS64_9CHLO</name>
<dbReference type="Proteomes" id="UP000232323">
    <property type="component" value="Unassembled WGS sequence"/>
</dbReference>
<feature type="region of interest" description="Disordered" evidence="1">
    <location>
        <begin position="43"/>
        <end position="78"/>
    </location>
</feature>
<evidence type="ECO:0000313" key="2">
    <source>
        <dbReference type="EMBL" id="GAX85927.1"/>
    </source>
</evidence>
<dbReference type="EMBL" id="BEGY01000204">
    <property type="protein sequence ID" value="GAX85927.1"/>
    <property type="molecule type" value="Genomic_DNA"/>
</dbReference>
<evidence type="ECO:0000313" key="3">
    <source>
        <dbReference type="Proteomes" id="UP000232323"/>
    </source>
</evidence>
<sequence>MLEILEAYIEGRVDQNNNPVLPTDNVHNSMGARVRVNEATSVYDPCGQNINPANLPLGRGRPMDRPDDAHDKDDEEDPTTEYIMQGPDVLHHYQHANNEAGPSNQHNLVANVPPHPPANGTAAMQWRTQMRKPVYKARAGHRNLHAYIGFFSSNCCKEKPSLQECFCNRAWMDL</sequence>
<feature type="compositionally biased region" description="Basic and acidic residues" evidence="1">
    <location>
        <begin position="61"/>
        <end position="72"/>
    </location>
</feature>
<keyword evidence="3" id="KW-1185">Reference proteome</keyword>
<proteinExistence type="predicted"/>
<organism evidence="2 3">
    <name type="scientific">Chlamydomonas eustigma</name>
    <dbReference type="NCBI Taxonomy" id="1157962"/>
    <lineage>
        <taxon>Eukaryota</taxon>
        <taxon>Viridiplantae</taxon>
        <taxon>Chlorophyta</taxon>
        <taxon>core chlorophytes</taxon>
        <taxon>Chlorophyceae</taxon>
        <taxon>CS clade</taxon>
        <taxon>Chlamydomonadales</taxon>
        <taxon>Chlamydomonadaceae</taxon>
        <taxon>Chlamydomonas</taxon>
    </lineage>
</organism>
<accession>A0A250XS64</accession>
<gene>
    <name evidence="2" type="ORF">CEUSTIGMA_g13343.t1</name>
</gene>
<comment type="caution">
    <text evidence="2">The sequence shown here is derived from an EMBL/GenBank/DDBJ whole genome shotgun (WGS) entry which is preliminary data.</text>
</comment>
<protein>
    <submittedName>
        <fullName evidence="2">Uncharacterized protein</fullName>
    </submittedName>
</protein>